<organism evidence="19 20">
    <name type="scientific">Quercus lobata</name>
    <name type="common">Valley oak</name>
    <dbReference type="NCBI Taxonomy" id="97700"/>
    <lineage>
        <taxon>Eukaryota</taxon>
        <taxon>Viridiplantae</taxon>
        <taxon>Streptophyta</taxon>
        <taxon>Embryophyta</taxon>
        <taxon>Tracheophyta</taxon>
        <taxon>Spermatophyta</taxon>
        <taxon>Magnoliopsida</taxon>
        <taxon>eudicotyledons</taxon>
        <taxon>Gunneridae</taxon>
        <taxon>Pentapetalae</taxon>
        <taxon>rosids</taxon>
        <taxon>fabids</taxon>
        <taxon>Fagales</taxon>
        <taxon>Fagaceae</taxon>
        <taxon>Quercus</taxon>
    </lineage>
</organism>
<keyword evidence="8" id="KW-0479">Metal-binding</keyword>
<evidence type="ECO:0000256" key="2">
    <source>
        <dbReference type="ARBA" id="ARBA00001946"/>
    </source>
</evidence>
<evidence type="ECO:0000256" key="9">
    <source>
        <dbReference type="ARBA" id="ARBA00022737"/>
    </source>
</evidence>
<feature type="domain" description="PRORP" evidence="17">
    <location>
        <begin position="520"/>
        <end position="627"/>
    </location>
</feature>
<sequence length="636" mass="71220">MLSRRSLVMLPSLSLTTIRPSPLFFYSFTKFPSTNSHTLRLPLLHPTTTTTQFTRPSPLFFFSSLSATSPIHDSSSSTRLSRKASRKARRESPEGLLKLKLDMCSKHGDVVEALRLYDEALRDGLNLVLLHYNVLLYLCSLDRNRGSHVLNRGFEIFQAMVVNKVVPNEATFTSLARIAAAKEDPEMAFDLIKKMKGFGIVPKLRSYGPALFGFCEKGMAGKAYEVDADMVEAGVVAEEAELSAILKVSGVCNNAHKVYETMHRLRAAVRQVSETTAGVIEDWFKCEEAKKVGLENWDVSKVSEGVVRGGGGWHGQGWLGSGEWRVVRTQMDGTGVCQSCGEKLVCIDIDPKETENFASSLTNVACQREVKADFVRFQEWLQRHGPFDAVVDGANVGLINQHSFKFSQLNMVVKQLRQMSPSKRLPLVILHKNRVTGGPAQHPNNKKLLEHWKNSGALYATPPGSNDDWLKVDKGKSEMVPTGEMENGNLEPYFGEIQMSIGWLEEAVPVKMGEVDAFEGYWLYAAVSCKCLLVTNDEMRDHLFQLLGTSFFPRWKEKHQGLQMKGCILMESGFNELSKIRLSFAQREPTLHMPPPYSIVIQESEKGSWHVPTITGDDLETPRQWLCATRPRDTSL</sequence>
<dbReference type="GO" id="GO:0046872">
    <property type="term" value="F:metal ion binding"/>
    <property type="evidence" value="ECO:0007669"/>
    <property type="project" value="UniProtKB-KW"/>
</dbReference>
<feature type="domain" description="PROP1-like PPR" evidence="18">
    <location>
        <begin position="86"/>
        <end position="290"/>
    </location>
</feature>
<dbReference type="EMBL" id="LRBV02000007">
    <property type="status" value="NOT_ANNOTATED_CDS"/>
    <property type="molecule type" value="Genomic_DNA"/>
</dbReference>
<dbReference type="InterPro" id="IPR033443">
    <property type="entry name" value="PROP1-like_PPR_dom"/>
</dbReference>
<dbReference type="Pfam" id="PF17177">
    <property type="entry name" value="PPR_long"/>
    <property type="match status" value="1"/>
</dbReference>
<evidence type="ECO:0000256" key="10">
    <source>
        <dbReference type="ARBA" id="ARBA00022801"/>
    </source>
</evidence>
<name>A0A7N2M1X0_QUELO</name>
<evidence type="ECO:0000313" key="19">
    <source>
        <dbReference type="EnsemblPlants" id="QL07p014078:mrna"/>
    </source>
</evidence>
<dbReference type="GO" id="GO:0001682">
    <property type="term" value="P:tRNA 5'-leader removal"/>
    <property type="evidence" value="ECO:0007669"/>
    <property type="project" value="TreeGrafter"/>
</dbReference>
<evidence type="ECO:0000256" key="5">
    <source>
        <dbReference type="ARBA" id="ARBA00012179"/>
    </source>
</evidence>
<reference evidence="19" key="2">
    <citation type="submission" date="2021-01" db="UniProtKB">
        <authorList>
            <consortium name="EnsemblPlants"/>
        </authorList>
    </citation>
    <scope>IDENTIFICATION</scope>
</reference>
<comment type="cofactor">
    <cofactor evidence="2">
        <name>Mg(2+)</name>
        <dbReference type="ChEBI" id="CHEBI:18420"/>
    </cofactor>
</comment>
<reference evidence="19 20" key="1">
    <citation type="journal article" date="2016" name="G3 (Bethesda)">
        <title>First Draft Assembly and Annotation of the Genome of a California Endemic Oak Quercus lobata Nee (Fagaceae).</title>
        <authorList>
            <person name="Sork V.L."/>
            <person name="Fitz-Gibbon S.T."/>
            <person name="Puiu D."/>
            <person name="Crepeau M."/>
            <person name="Gugger P.F."/>
            <person name="Sherman R."/>
            <person name="Stevens K."/>
            <person name="Langley C.H."/>
            <person name="Pellegrini M."/>
            <person name="Salzberg S.L."/>
        </authorList>
    </citation>
    <scope>NUCLEOTIDE SEQUENCE [LARGE SCALE GENOMIC DNA]</scope>
    <source>
        <strain evidence="19 20">cv. SW786</strain>
    </source>
</reference>
<evidence type="ECO:0000259" key="18">
    <source>
        <dbReference type="Pfam" id="PF17177"/>
    </source>
</evidence>
<keyword evidence="12" id="KW-0460">Magnesium</keyword>
<keyword evidence="10" id="KW-0378">Hydrolase</keyword>
<dbReference type="FunCoup" id="A0A7N2M1X0">
    <property type="interactions" value="2830"/>
</dbReference>
<dbReference type="Gramene" id="QL07p014078:mrna">
    <property type="protein sequence ID" value="QL07p014078:mrna"/>
    <property type="gene ID" value="QL07p014078"/>
</dbReference>
<dbReference type="Proteomes" id="UP000594261">
    <property type="component" value="Chromosome 7"/>
</dbReference>
<dbReference type="EC" id="3.1.26.5" evidence="5"/>
<dbReference type="AlphaFoldDB" id="A0A7N2M1X0"/>
<evidence type="ECO:0000256" key="11">
    <source>
        <dbReference type="ARBA" id="ARBA00022833"/>
    </source>
</evidence>
<evidence type="ECO:0000256" key="1">
    <source>
        <dbReference type="ARBA" id="ARBA00000928"/>
    </source>
</evidence>
<evidence type="ECO:0000256" key="12">
    <source>
        <dbReference type="ARBA" id="ARBA00022842"/>
    </source>
</evidence>
<keyword evidence="7" id="KW-0540">Nuclease</keyword>
<protein>
    <recommendedName>
        <fullName evidence="5">ribonuclease P</fullName>
        <ecNumber evidence="5">3.1.26.5</ecNumber>
    </recommendedName>
</protein>
<evidence type="ECO:0000256" key="6">
    <source>
        <dbReference type="ARBA" id="ARBA00022694"/>
    </source>
</evidence>
<accession>A0A7N2M1X0</accession>
<dbReference type="GO" id="GO:0004526">
    <property type="term" value="F:ribonuclease P activity"/>
    <property type="evidence" value="ECO:0007669"/>
    <property type="project" value="UniProtKB-EC"/>
</dbReference>
<comment type="catalytic activity">
    <reaction evidence="1">
        <text>Endonucleolytic cleavage of RNA, removing 5'-extranucleotides from tRNA precursor.</text>
        <dbReference type="EC" id="3.1.26.5"/>
    </reaction>
</comment>
<dbReference type="Gene3D" id="1.25.40.10">
    <property type="entry name" value="Tetratricopeptide repeat domain"/>
    <property type="match status" value="2"/>
</dbReference>
<dbReference type="PANTHER" id="PTHR13547:SF1">
    <property type="entry name" value="MITOCHONDRIAL RIBONUCLEASE P CATALYTIC SUBUNIT"/>
    <property type="match status" value="1"/>
</dbReference>
<feature type="compositionally biased region" description="Basic residues" evidence="16">
    <location>
        <begin position="80"/>
        <end position="89"/>
    </location>
</feature>
<evidence type="ECO:0000256" key="13">
    <source>
        <dbReference type="ARBA" id="ARBA00022946"/>
    </source>
</evidence>
<dbReference type="InParanoid" id="A0A7N2M1X0"/>
<dbReference type="GO" id="GO:0005739">
    <property type="term" value="C:mitochondrion"/>
    <property type="evidence" value="ECO:0007669"/>
    <property type="project" value="UniProtKB-SubCell"/>
</dbReference>
<keyword evidence="6" id="KW-0819">tRNA processing</keyword>
<comment type="subcellular location">
    <subcellularLocation>
        <location evidence="3">Mitochondrion</location>
    </subcellularLocation>
</comment>
<dbReference type="InterPro" id="IPR002885">
    <property type="entry name" value="PPR_rpt"/>
</dbReference>
<dbReference type="InterPro" id="IPR031595">
    <property type="entry name" value="PRORP_C"/>
</dbReference>
<evidence type="ECO:0000256" key="16">
    <source>
        <dbReference type="SAM" id="MobiDB-lite"/>
    </source>
</evidence>
<dbReference type="PROSITE" id="PS51375">
    <property type="entry name" value="PPR"/>
    <property type="match status" value="1"/>
</dbReference>
<evidence type="ECO:0000256" key="15">
    <source>
        <dbReference type="PROSITE-ProRule" id="PRU00708"/>
    </source>
</evidence>
<keyword evidence="9" id="KW-0677">Repeat</keyword>
<keyword evidence="11" id="KW-0862">Zinc</keyword>
<comment type="similarity">
    <text evidence="4">Belongs to the PPR family. P subfamily.</text>
</comment>
<dbReference type="PANTHER" id="PTHR13547">
    <property type="match status" value="1"/>
</dbReference>
<keyword evidence="14" id="KW-0496">Mitochondrion</keyword>
<dbReference type="OMA" id="CIDINPV"/>
<keyword evidence="20" id="KW-1185">Reference proteome</keyword>
<evidence type="ECO:0000256" key="4">
    <source>
        <dbReference type="ARBA" id="ARBA00007626"/>
    </source>
</evidence>
<keyword evidence="13" id="KW-0809">Transit peptide</keyword>
<evidence type="ECO:0000256" key="8">
    <source>
        <dbReference type="ARBA" id="ARBA00022723"/>
    </source>
</evidence>
<evidence type="ECO:0000256" key="7">
    <source>
        <dbReference type="ARBA" id="ARBA00022722"/>
    </source>
</evidence>
<dbReference type="FunFam" id="1.25.40.10:FF:000339">
    <property type="entry name" value="Proteinaceous RNase P 1, chloroplastic/mitochondrial"/>
    <property type="match status" value="1"/>
</dbReference>
<feature type="domain" description="PRORP" evidence="17">
    <location>
        <begin position="332"/>
        <end position="469"/>
    </location>
</feature>
<evidence type="ECO:0000313" key="20">
    <source>
        <dbReference type="Proteomes" id="UP000594261"/>
    </source>
</evidence>
<dbReference type="InterPro" id="IPR011990">
    <property type="entry name" value="TPR-like_helical_dom_sf"/>
</dbReference>
<dbReference type="EnsemblPlants" id="QL07p014078:mrna">
    <property type="protein sequence ID" value="QL07p014078:mrna"/>
    <property type="gene ID" value="QL07p014078"/>
</dbReference>
<dbReference type="Gene3D" id="3.40.50.11980">
    <property type="match status" value="1"/>
</dbReference>
<dbReference type="Pfam" id="PF16953">
    <property type="entry name" value="PRORP"/>
    <property type="match status" value="2"/>
</dbReference>
<evidence type="ECO:0000259" key="17">
    <source>
        <dbReference type="Pfam" id="PF16953"/>
    </source>
</evidence>
<feature type="repeat" description="PPR" evidence="15">
    <location>
        <begin position="168"/>
        <end position="202"/>
    </location>
</feature>
<feature type="region of interest" description="Disordered" evidence="16">
    <location>
        <begin position="69"/>
        <end position="91"/>
    </location>
</feature>
<evidence type="ECO:0000256" key="14">
    <source>
        <dbReference type="ARBA" id="ARBA00023128"/>
    </source>
</evidence>
<proteinExistence type="inferred from homology"/>
<evidence type="ECO:0000256" key="3">
    <source>
        <dbReference type="ARBA" id="ARBA00004173"/>
    </source>
</evidence>